<dbReference type="EMBL" id="ML734631">
    <property type="protein sequence ID" value="KAB8244117.1"/>
    <property type="molecule type" value="Genomic_DNA"/>
</dbReference>
<evidence type="ECO:0000256" key="1">
    <source>
        <dbReference type="SAM" id="MobiDB-lite"/>
    </source>
</evidence>
<accession>A0A5N6GQM0</accession>
<organism evidence="2">
    <name type="scientific">Aspergillus flavus</name>
    <dbReference type="NCBI Taxonomy" id="5059"/>
    <lineage>
        <taxon>Eukaryota</taxon>
        <taxon>Fungi</taxon>
        <taxon>Dikarya</taxon>
        <taxon>Ascomycota</taxon>
        <taxon>Pezizomycotina</taxon>
        <taxon>Eurotiomycetes</taxon>
        <taxon>Eurotiomycetidae</taxon>
        <taxon>Eurotiales</taxon>
        <taxon>Aspergillaceae</taxon>
        <taxon>Aspergillus</taxon>
        <taxon>Aspergillus subgen. Circumdati</taxon>
    </lineage>
</organism>
<proteinExistence type="predicted"/>
<feature type="region of interest" description="Disordered" evidence="1">
    <location>
        <begin position="162"/>
        <end position="192"/>
    </location>
</feature>
<gene>
    <name evidence="2" type="ORF">BDV35DRAFT_299465</name>
</gene>
<reference evidence="2" key="1">
    <citation type="submission" date="2019-04" db="EMBL/GenBank/DDBJ databases">
        <title>Friends and foes A comparative genomics study of 23 Aspergillus species from section Flavi.</title>
        <authorList>
            <consortium name="DOE Joint Genome Institute"/>
            <person name="Kjaerbolling I."/>
            <person name="Vesth T."/>
            <person name="Frisvad J.C."/>
            <person name="Nybo J.L."/>
            <person name="Theobald S."/>
            <person name="Kildgaard S."/>
            <person name="Isbrandt T."/>
            <person name="Kuo A."/>
            <person name="Sato A."/>
            <person name="Lyhne E.K."/>
            <person name="Kogle M.E."/>
            <person name="Wiebenga A."/>
            <person name="Kun R.S."/>
            <person name="Lubbers R.J."/>
            <person name="Makela M.R."/>
            <person name="Barry K."/>
            <person name="Chovatia M."/>
            <person name="Clum A."/>
            <person name="Daum C."/>
            <person name="Haridas S."/>
            <person name="He G."/>
            <person name="LaButti K."/>
            <person name="Lipzen A."/>
            <person name="Mondo S."/>
            <person name="Riley R."/>
            <person name="Salamov A."/>
            <person name="Simmons B.A."/>
            <person name="Magnuson J.K."/>
            <person name="Henrissat B."/>
            <person name="Mortensen U.H."/>
            <person name="Larsen T.O."/>
            <person name="Devries R.P."/>
            <person name="Grigoriev I.V."/>
            <person name="Machida M."/>
            <person name="Baker S.E."/>
            <person name="Andersen M.R."/>
        </authorList>
    </citation>
    <scope>NUCLEOTIDE SEQUENCE [LARGE SCALE GENOMIC DNA]</scope>
    <source>
        <strain evidence="2">CBS 121.62</strain>
    </source>
</reference>
<dbReference type="AlphaFoldDB" id="A0A5N6GQM0"/>
<sequence length="265" mass="29020">MSGQASSDDVVYNTIISQTGTSTARLPTFRGGGRSSSDVKCGGNPKVGGLHFSQVYLLSRSYKLHGSPRPIVGWEHPLHFDGLPSNKHERERKGVAGMAATLSFDGDTAASILLLRFLPLAVTAGCPQCYGKPPVSRPRTNLKLKVKLTQFPRIRVVHGLGLNRSRGSQDESKRSKSQTTEVDGQMKKSHPGFLRRGDKRLVYDVLVWLGSQPLPTARDAYAGNDAIPVFHLFPCWSVGGGDYCLTSLLQGAENYRFRPEVHTRC</sequence>
<name>A0A5N6GQM0_ASPFL</name>
<protein>
    <submittedName>
        <fullName evidence="2">Uncharacterized protein</fullName>
    </submittedName>
</protein>
<evidence type="ECO:0000313" key="2">
    <source>
        <dbReference type="EMBL" id="KAB8244117.1"/>
    </source>
</evidence>
<dbReference type="Proteomes" id="UP000325434">
    <property type="component" value="Unassembled WGS sequence"/>
</dbReference>